<comment type="caution">
    <text evidence="1">The sequence shown here is derived from an EMBL/GenBank/DDBJ whole genome shotgun (WGS) entry which is preliminary data.</text>
</comment>
<sequence length="178" mass="20020">MAERIHSGPIDEAAVLAWAYDEDLLFCSQDEDLVLGVHHEHYPLLAKLAKDPACPKSNYCLSIMDFSLMFWVLRGHADAETEIRRTIGHLLGSDRPEVVSFIKVNELRLVLLRGGCVESQERAFELGAAALNGVSRNADISVSDTGSEWVIELSVPPFHRHKEWLTICKVSGRYTFKR</sequence>
<evidence type="ECO:0000313" key="1">
    <source>
        <dbReference type="EMBL" id="ODA29998.1"/>
    </source>
</evidence>
<evidence type="ECO:0000313" key="2">
    <source>
        <dbReference type="Proteomes" id="UP000094828"/>
    </source>
</evidence>
<keyword evidence="2" id="KW-1185">Reference proteome</keyword>
<dbReference type="RefSeq" id="WP_068848901.1">
    <property type="nucleotide sequence ID" value="NZ_LYDR01000116.1"/>
</dbReference>
<name>A0A1C3E9T8_9PLAN</name>
<accession>A0A1C3E9T8</accession>
<proteinExistence type="predicted"/>
<dbReference type="AlphaFoldDB" id="A0A1C3E9T8"/>
<dbReference type="Proteomes" id="UP000094828">
    <property type="component" value="Unassembled WGS sequence"/>
</dbReference>
<reference evidence="1 2" key="1">
    <citation type="submission" date="2016-05" db="EMBL/GenBank/DDBJ databases">
        <title>Genomic and physiological characterization of Planctopirus sp. isolated from fresh water lake.</title>
        <authorList>
            <person name="Subhash Y."/>
            <person name="Ramana C."/>
        </authorList>
    </citation>
    <scope>NUCLEOTIDE SEQUENCE [LARGE SCALE GENOMIC DNA]</scope>
    <source>
        <strain evidence="1 2">JC280</strain>
    </source>
</reference>
<gene>
    <name evidence="1" type="ORF">A6X21_06580</name>
</gene>
<dbReference type="OrthoDB" id="963167at2"/>
<dbReference type="EMBL" id="LYDR01000116">
    <property type="protein sequence ID" value="ODA29998.1"/>
    <property type="molecule type" value="Genomic_DNA"/>
</dbReference>
<protein>
    <submittedName>
        <fullName evidence="1">Uncharacterized protein</fullName>
    </submittedName>
</protein>
<organism evidence="1 2">
    <name type="scientific">Planctopirus hydrillae</name>
    <dbReference type="NCBI Taxonomy" id="1841610"/>
    <lineage>
        <taxon>Bacteria</taxon>
        <taxon>Pseudomonadati</taxon>
        <taxon>Planctomycetota</taxon>
        <taxon>Planctomycetia</taxon>
        <taxon>Planctomycetales</taxon>
        <taxon>Planctomycetaceae</taxon>
        <taxon>Planctopirus</taxon>
    </lineage>
</organism>